<evidence type="ECO:0000256" key="3">
    <source>
        <dbReference type="ARBA" id="ARBA00022737"/>
    </source>
</evidence>
<dbReference type="AlphaFoldDB" id="A0A177WEN5"/>
<dbReference type="PANTHER" id="PTHR46512">
    <property type="entry name" value="PEPTIDYLPROLYL ISOMERASE"/>
    <property type="match status" value="1"/>
</dbReference>
<dbReference type="Pfam" id="PF00254">
    <property type="entry name" value="FKBP_C"/>
    <property type="match status" value="1"/>
</dbReference>
<dbReference type="Gene3D" id="1.25.40.10">
    <property type="entry name" value="Tetratricopeptide repeat domain"/>
    <property type="match status" value="1"/>
</dbReference>
<dbReference type="PROSITE" id="PS50059">
    <property type="entry name" value="FKBP_PPIASE"/>
    <property type="match status" value="1"/>
</dbReference>
<dbReference type="EMBL" id="DS022301">
    <property type="protein sequence ID" value="OAJ38225.1"/>
    <property type="molecule type" value="Genomic_DNA"/>
</dbReference>
<organism evidence="9 10">
    <name type="scientific">Batrachochytrium dendrobatidis (strain JEL423)</name>
    <dbReference type="NCBI Taxonomy" id="403673"/>
    <lineage>
        <taxon>Eukaryota</taxon>
        <taxon>Fungi</taxon>
        <taxon>Fungi incertae sedis</taxon>
        <taxon>Chytridiomycota</taxon>
        <taxon>Chytridiomycota incertae sedis</taxon>
        <taxon>Chytridiomycetes</taxon>
        <taxon>Rhizophydiales</taxon>
        <taxon>Rhizophydiales incertae sedis</taxon>
        <taxon>Batrachochytrium</taxon>
    </lineage>
</organism>
<evidence type="ECO:0000256" key="2">
    <source>
        <dbReference type="ARBA" id="ARBA00013194"/>
    </source>
</evidence>
<reference evidence="9 10" key="1">
    <citation type="submission" date="2006-10" db="EMBL/GenBank/DDBJ databases">
        <title>The Genome Sequence of Batrachochytrium dendrobatidis JEL423.</title>
        <authorList>
            <consortium name="The Broad Institute Genome Sequencing Platform"/>
            <person name="Birren B."/>
            <person name="Lander E."/>
            <person name="Galagan J."/>
            <person name="Cuomo C."/>
            <person name="Devon K."/>
            <person name="Jaffe D."/>
            <person name="Butler J."/>
            <person name="Alvarez P."/>
            <person name="Gnerre S."/>
            <person name="Grabherr M."/>
            <person name="Kleber M."/>
            <person name="Mauceli E."/>
            <person name="Brockman W."/>
            <person name="Young S."/>
            <person name="LaButti K."/>
            <person name="Sykes S."/>
            <person name="DeCaprio D."/>
            <person name="Crawford M."/>
            <person name="Koehrsen M."/>
            <person name="Engels R."/>
            <person name="Montgomery P."/>
            <person name="Pearson M."/>
            <person name="Howarth C."/>
            <person name="Larson L."/>
            <person name="White J."/>
            <person name="O'Leary S."/>
            <person name="Kodira C."/>
            <person name="Zeng Q."/>
            <person name="Yandava C."/>
            <person name="Alvarado L."/>
            <person name="Longcore J."/>
            <person name="James T."/>
        </authorList>
    </citation>
    <scope>NUCLEOTIDE SEQUENCE [LARGE SCALE GENOMIC DNA]</scope>
    <source>
        <strain evidence="9 10">JEL423</strain>
    </source>
</reference>
<evidence type="ECO:0000256" key="7">
    <source>
        <dbReference type="PROSITE-ProRule" id="PRU00277"/>
    </source>
</evidence>
<dbReference type="InterPro" id="IPR046357">
    <property type="entry name" value="PPIase_dom_sf"/>
</dbReference>
<sequence>MQTGLTTHNEFVSLDDSNHVCKKLLSEGSGDLIDRPGTTMRVHYTGSLYPSGEVFDSSLDRDEPIQIRLGQGMVIKGWDVGLATMRVGEKASLLIYPEYGYGPQGSPPKIPGNSTLLFDVELVSADLSTADKTTDEKIAAATLHKDEGNNYFKHSEFALAKECYLSALKLFKNTRDTISAEHDTIKQLQITLNCNLAAVYLKLKDFSAAVDCCQKVKSMDMTNAKATYRLSQAYTGQGQFDDAVNMLQSHRDILVDVNVDAEISKIHKKQQTQMTNEKMLYSKMFKTKDTDAST</sequence>
<dbReference type="Gene3D" id="3.10.50.40">
    <property type="match status" value="1"/>
</dbReference>
<evidence type="ECO:0000256" key="1">
    <source>
        <dbReference type="ARBA" id="ARBA00000971"/>
    </source>
</evidence>
<feature type="domain" description="PPIase FKBP-type" evidence="8">
    <location>
        <begin position="37"/>
        <end position="126"/>
    </location>
</feature>
<evidence type="ECO:0000259" key="8">
    <source>
        <dbReference type="PROSITE" id="PS50059"/>
    </source>
</evidence>
<dbReference type="FunFam" id="3.10.50.40:FF:000006">
    <property type="entry name" value="Peptidyl-prolyl cis-trans isomerase"/>
    <property type="match status" value="1"/>
</dbReference>
<dbReference type="InterPro" id="IPR019734">
    <property type="entry name" value="TPR_rpt"/>
</dbReference>
<keyword evidence="4" id="KW-0802">TPR repeat</keyword>
<evidence type="ECO:0000256" key="4">
    <source>
        <dbReference type="ARBA" id="ARBA00022803"/>
    </source>
</evidence>
<dbReference type="InterPro" id="IPR050754">
    <property type="entry name" value="FKBP4/5/8-like"/>
</dbReference>
<dbReference type="SUPFAM" id="SSF54534">
    <property type="entry name" value="FKBP-like"/>
    <property type="match status" value="1"/>
</dbReference>
<dbReference type="EC" id="5.2.1.8" evidence="2 7"/>
<evidence type="ECO:0000313" key="9">
    <source>
        <dbReference type="EMBL" id="OAJ38225.1"/>
    </source>
</evidence>
<name>A0A177WEN5_BATDL</name>
<accession>A0A177WEN5</accession>
<dbReference type="Proteomes" id="UP000077115">
    <property type="component" value="Unassembled WGS sequence"/>
</dbReference>
<dbReference type="STRING" id="403673.A0A177WEN5"/>
<evidence type="ECO:0000313" key="10">
    <source>
        <dbReference type="Proteomes" id="UP000077115"/>
    </source>
</evidence>
<keyword evidence="5 7" id="KW-0697">Rotamase</keyword>
<dbReference type="GO" id="GO:0003755">
    <property type="term" value="F:peptidyl-prolyl cis-trans isomerase activity"/>
    <property type="evidence" value="ECO:0007669"/>
    <property type="project" value="UniProtKB-KW"/>
</dbReference>
<evidence type="ECO:0000256" key="6">
    <source>
        <dbReference type="ARBA" id="ARBA00023235"/>
    </source>
</evidence>
<dbReference type="SUPFAM" id="SSF48452">
    <property type="entry name" value="TPR-like"/>
    <property type="match status" value="1"/>
</dbReference>
<keyword evidence="3" id="KW-0677">Repeat</keyword>
<dbReference type="SMART" id="SM00028">
    <property type="entry name" value="TPR"/>
    <property type="match status" value="3"/>
</dbReference>
<keyword evidence="6 7" id="KW-0413">Isomerase</keyword>
<gene>
    <name evidence="9" type="ORF">BDEG_22175</name>
</gene>
<proteinExistence type="predicted"/>
<dbReference type="InterPro" id="IPR001179">
    <property type="entry name" value="PPIase_FKBP_dom"/>
</dbReference>
<protein>
    <recommendedName>
        <fullName evidence="2 7">peptidylprolyl isomerase</fullName>
        <ecNumber evidence="2 7">5.2.1.8</ecNumber>
    </recommendedName>
</protein>
<dbReference type="Pfam" id="PF13181">
    <property type="entry name" value="TPR_8"/>
    <property type="match status" value="1"/>
</dbReference>
<dbReference type="VEuPathDB" id="FungiDB:BDEG_22175"/>
<dbReference type="PANTHER" id="PTHR46512:SF9">
    <property type="entry name" value="PEPTIDYLPROLYL ISOMERASE"/>
    <property type="match status" value="1"/>
</dbReference>
<dbReference type="InterPro" id="IPR011990">
    <property type="entry name" value="TPR-like_helical_dom_sf"/>
</dbReference>
<reference evidence="9 10" key="2">
    <citation type="submission" date="2016-05" db="EMBL/GenBank/DDBJ databases">
        <title>Lineage-specific infection strategies underlie the spectrum of fungal disease in amphibians.</title>
        <authorList>
            <person name="Cuomo C.A."/>
            <person name="Farrer R.A."/>
            <person name="James T."/>
            <person name="Longcore J."/>
            <person name="Birren B."/>
        </authorList>
    </citation>
    <scope>NUCLEOTIDE SEQUENCE [LARGE SCALE GENOMIC DNA]</scope>
    <source>
        <strain evidence="9 10">JEL423</strain>
    </source>
</reference>
<dbReference type="OrthoDB" id="1902587at2759"/>
<evidence type="ECO:0000256" key="5">
    <source>
        <dbReference type="ARBA" id="ARBA00023110"/>
    </source>
</evidence>
<comment type="catalytic activity">
    <reaction evidence="1 7">
        <text>[protein]-peptidylproline (omega=180) = [protein]-peptidylproline (omega=0)</text>
        <dbReference type="Rhea" id="RHEA:16237"/>
        <dbReference type="Rhea" id="RHEA-COMP:10747"/>
        <dbReference type="Rhea" id="RHEA-COMP:10748"/>
        <dbReference type="ChEBI" id="CHEBI:83833"/>
        <dbReference type="ChEBI" id="CHEBI:83834"/>
        <dbReference type="EC" id="5.2.1.8"/>
    </reaction>
</comment>